<feature type="repeat" description="WD" evidence="1">
    <location>
        <begin position="99"/>
        <end position="142"/>
    </location>
</feature>
<feature type="region of interest" description="Disordered" evidence="3">
    <location>
        <begin position="626"/>
        <end position="676"/>
    </location>
</feature>
<feature type="compositionally biased region" description="Low complexity" evidence="3">
    <location>
        <begin position="647"/>
        <end position="660"/>
    </location>
</feature>
<dbReference type="InterPro" id="IPR038925">
    <property type="entry name" value="At3g17800-like"/>
</dbReference>
<dbReference type="SMART" id="SM00320">
    <property type="entry name" value="WD40"/>
    <property type="match status" value="5"/>
</dbReference>
<organism evidence="4 5">
    <name type="scientific">Chlorella ohadii</name>
    <dbReference type="NCBI Taxonomy" id="2649997"/>
    <lineage>
        <taxon>Eukaryota</taxon>
        <taxon>Viridiplantae</taxon>
        <taxon>Chlorophyta</taxon>
        <taxon>core chlorophytes</taxon>
        <taxon>Trebouxiophyceae</taxon>
        <taxon>Chlorellales</taxon>
        <taxon>Chlorellaceae</taxon>
        <taxon>Chlorella clade</taxon>
        <taxon>Chlorella</taxon>
    </lineage>
</organism>
<feature type="region of interest" description="Disordered" evidence="3">
    <location>
        <begin position="1"/>
        <end position="23"/>
    </location>
</feature>
<reference evidence="4" key="1">
    <citation type="submission" date="2020-11" db="EMBL/GenBank/DDBJ databases">
        <title>Chlorella ohadii genome sequencing and assembly.</title>
        <authorList>
            <person name="Murik O."/>
            <person name="Treves H."/>
            <person name="Kedem I."/>
            <person name="Shotland Y."/>
            <person name="Kaplan A."/>
        </authorList>
    </citation>
    <scope>NUCLEOTIDE SEQUENCE</scope>
    <source>
        <strain evidence="4">1</strain>
    </source>
</reference>
<dbReference type="EMBL" id="JADXDR010000060">
    <property type="protein sequence ID" value="KAI7841692.1"/>
    <property type="molecule type" value="Genomic_DNA"/>
</dbReference>
<feature type="repeat" description="WD" evidence="1">
    <location>
        <begin position="183"/>
        <end position="216"/>
    </location>
</feature>
<evidence type="ECO:0000256" key="2">
    <source>
        <dbReference type="SAM" id="Coils"/>
    </source>
</evidence>
<dbReference type="Proteomes" id="UP001205105">
    <property type="component" value="Unassembled WGS sequence"/>
</dbReference>
<dbReference type="InterPro" id="IPR015943">
    <property type="entry name" value="WD40/YVTN_repeat-like_dom_sf"/>
</dbReference>
<dbReference type="Pfam" id="PF05542">
    <property type="entry name" value="DUF760"/>
    <property type="match status" value="1"/>
</dbReference>
<dbReference type="PANTHER" id="PTHR31808">
    <property type="entry name" value="EXPRESSED PROTEIN"/>
    <property type="match status" value="1"/>
</dbReference>
<sequence length="802" mass="85909">MHLRFGDSDDEGPGPSGAAPAAAPAAAGFVPPAASAAAAQQGPFHCVSTVRTDFDAKDTCYVFELAHSPGSSLVAAALSNKLIKLFNFGEGGLSFVGDLVGHEGMLRELKFDLPDAPHLLHSCGADGTVRGWDTRSGQQVECYRVPRLELLSCSTNGTLVAAGGGDKVLFWDRRMQRPVTSFDDTHAQDVAQVAFHPAHRSILVSGSEDGLIAVFDTAPQLDEDEGFKAALNIDTSVAKLGFYGQQGERLWARSGVESLHLWEWAAACNDEAAGGNGALGEALNAREQLTAAAAACPAGQALAPGLDYLIGCEHNAAANQLWLLAGNNSGAVGFFPVLEPPAGTVQQQQQQAGAQPVPLFGHPQAALPGGCHTDVVRSVLWPGAAGSLCLTGGEDSKICAEDNAPEPAQEESTFALAPSKPKSPTGEMAAYYLQMQPHLFREAVETAFQRIKEAREEDEAAEKAQAEALEAAKAEGKDTGADLVLYKRMAQVKRLERMLAIEDLMYICILEKFQEIGVDMLPRVEPVEESTATLKALTEGVHSREAIDMVKEHVLAVLGPASMAFSNTMIKMSKLQAAQVYAASIMFGYFLRRVDKRFQLAKQLGVLPESKEDAVERLERLFHMADEVEGSVDPDAAQPLEPRSESEPSTSYSSSSSSSSGSGGAEQQAGLARRPKSALRRYVESFDQETMMETARLVTLESATLTERQTQALFGDIKALQRNMQEAVGQDAGSMEEIIQRVQEAVKEGRVESVVMTVGTQRRAVLEAVAYGCFLRDVESWVDTEYELLTPVTAAAGMGMDD</sequence>
<gene>
    <name evidence="4" type="ORF">COHA_004559</name>
</gene>
<dbReference type="SUPFAM" id="SSF50978">
    <property type="entry name" value="WD40 repeat-like"/>
    <property type="match status" value="1"/>
</dbReference>
<protein>
    <submittedName>
        <fullName evidence="4">Uncharacterized protein</fullName>
    </submittedName>
</protein>
<dbReference type="InterPro" id="IPR008479">
    <property type="entry name" value="DUF760"/>
</dbReference>
<comment type="caution">
    <text evidence="4">The sequence shown here is derived from an EMBL/GenBank/DDBJ whole genome shotgun (WGS) entry which is preliminary data.</text>
</comment>
<dbReference type="Gene3D" id="2.130.10.10">
    <property type="entry name" value="YVTN repeat-like/Quinoprotein amine dehydrogenase"/>
    <property type="match status" value="1"/>
</dbReference>
<proteinExistence type="predicted"/>
<keyword evidence="2" id="KW-0175">Coiled coil</keyword>
<feature type="coiled-coil region" evidence="2">
    <location>
        <begin position="444"/>
        <end position="471"/>
    </location>
</feature>
<dbReference type="InterPro" id="IPR001680">
    <property type="entry name" value="WD40_rpt"/>
</dbReference>
<dbReference type="PANTHER" id="PTHR31808:SF4">
    <property type="entry name" value="LIGASE, PUTATIVE (DUF760)-RELATED"/>
    <property type="match status" value="1"/>
</dbReference>
<dbReference type="InterPro" id="IPR036322">
    <property type="entry name" value="WD40_repeat_dom_sf"/>
</dbReference>
<dbReference type="Pfam" id="PF00400">
    <property type="entry name" value="WD40"/>
    <property type="match status" value="1"/>
</dbReference>
<keyword evidence="5" id="KW-1185">Reference proteome</keyword>
<evidence type="ECO:0000256" key="3">
    <source>
        <dbReference type="SAM" id="MobiDB-lite"/>
    </source>
</evidence>
<dbReference type="PROSITE" id="PS50082">
    <property type="entry name" value="WD_REPEATS_2"/>
    <property type="match status" value="2"/>
</dbReference>
<evidence type="ECO:0000256" key="1">
    <source>
        <dbReference type="PROSITE-ProRule" id="PRU00221"/>
    </source>
</evidence>
<evidence type="ECO:0000313" key="5">
    <source>
        <dbReference type="Proteomes" id="UP001205105"/>
    </source>
</evidence>
<accession>A0AAD5DQ50</accession>
<evidence type="ECO:0000313" key="4">
    <source>
        <dbReference type="EMBL" id="KAI7841692.1"/>
    </source>
</evidence>
<dbReference type="AlphaFoldDB" id="A0AAD5DQ50"/>
<name>A0AAD5DQ50_9CHLO</name>
<keyword evidence="1" id="KW-0853">WD repeat</keyword>